<dbReference type="AlphaFoldDB" id="A0A379T0L0"/>
<sequence length="135" mass="14678">MVNPQAERIKNLTFNGKPVDPNATFLVATNNYRAYGGKFAGTGDSHIAFASPDENRAVLAAWIGAESKRAGEIHPAADNNWRLAPIHSNTDLDIRFETSPADKAAAFIKEKGQYPMNKVAADDIGFAIYQVDLSK</sequence>
<dbReference type="SUPFAM" id="SSF55816">
    <property type="entry name" value="5'-nucleotidase (syn. UDP-sugar hydrolase), C-terminal domain"/>
    <property type="match status" value="1"/>
</dbReference>
<evidence type="ECO:0000259" key="1">
    <source>
        <dbReference type="Pfam" id="PF02872"/>
    </source>
</evidence>
<evidence type="ECO:0000313" key="3">
    <source>
        <dbReference type="Proteomes" id="UP000254762"/>
    </source>
</evidence>
<dbReference type="InterPro" id="IPR036907">
    <property type="entry name" value="5'-Nucleotdase_C_sf"/>
</dbReference>
<dbReference type="EC" id="3.1.3.6" evidence="2"/>
<protein>
    <submittedName>
        <fullName evidence="2">2',3'-cyclic-nucleotide 2'-phosphodiesterase</fullName>
        <ecNumber evidence="2">3.1.3.6</ecNumber>
        <ecNumber evidence="2">3.1.4.16</ecNumber>
    </submittedName>
</protein>
<dbReference type="Pfam" id="PF02872">
    <property type="entry name" value="5_nucleotid_C"/>
    <property type="match status" value="1"/>
</dbReference>
<organism evidence="2 3">
    <name type="scientific">Salmonella enterica subsp. arizonae</name>
    <dbReference type="NCBI Taxonomy" id="59203"/>
    <lineage>
        <taxon>Bacteria</taxon>
        <taxon>Pseudomonadati</taxon>
        <taxon>Pseudomonadota</taxon>
        <taxon>Gammaproteobacteria</taxon>
        <taxon>Enterobacterales</taxon>
        <taxon>Enterobacteriaceae</taxon>
        <taxon>Salmonella</taxon>
    </lineage>
</organism>
<dbReference type="GO" id="GO:0008254">
    <property type="term" value="F:3'-nucleotidase activity"/>
    <property type="evidence" value="ECO:0007669"/>
    <property type="project" value="UniProtKB-EC"/>
</dbReference>
<dbReference type="Gene3D" id="3.90.780.10">
    <property type="entry name" value="5'-Nucleotidase, C-terminal domain"/>
    <property type="match status" value="1"/>
</dbReference>
<reference evidence="2 3" key="1">
    <citation type="submission" date="2018-06" db="EMBL/GenBank/DDBJ databases">
        <authorList>
            <consortium name="Pathogen Informatics"/>
            <person name="Doyle S."/>
        </authorList>
    </citation>
    <scope>NUCLEOTIDE SEQUENCE [LARGE SCALE GENOMIC DNA]</scope>
    <source>
        <strain evidence="2 3">NCTC7304</strain>
    </source>
</reference>
<keyword evidence="2" id="KW-0378">Hydrolase</keyword>
<dbReference type="Proteomes" id="UP000254762">
    <property type="component" value="Unassembled WGS sequence"/>
</dbReference>
<gene>
    <name evidence="2" type="primary">cpdB_3</name>
    <name evidence="2" type="ORF">NCTC7304_04783</name>
</gene>
<dbReference type="EMBL" id="UGXD01000002">
    <property type="protein sequence ID" value="SUG35229.1"/>
    <property type="molecule type" value="Genomic_DNA"/>
</dbReference>
<evidence type="ECO:0000313" key="2">
    <source>
        <dbReference type="EMBL" id="SUG35229.1"/>
    </source>
</evidence>
<dbReference type="GO" id="GO:0009166">
    <property type="term" value="P:nucleotide catabolic process"/>
    <property type="evidence" value="ECO:0007669"/>
    <property type="project" value="InterPro"/>
</dbReference>
<dbReference type="EC" id="3.1.4.16" evidence="2"/>
<proteinExistence type="predicted"/>
<name>A0A379T0L0_SALER</name>
<dbReference type="InterPro" id="IPR008334">
    <property type="entry name" value="5'-Nucleotdase_C"/>
</dbReference>
<dbReference type="GO" id="GO:0008663">
    <property type="term" value="F:2',3'-cyclic-nucleotide 2'-phosphodiesterase activity"/>
    <property type="evidence" value="ECO:0007669"/>
    <property type="project" value="UniProtKB-EC"/>
</dbReference>
<accession>A0A379T0L0</accession>
<feature type="domain" description="5'-Nucleotidase C-terminal" evidence="1">
    <location>
        <begin position="3"/>
        <end position="38"/>
    </location>
</feature>